<keyword evidence="1" id="KW-0479">Metal-binding</keyword>
<evidence type="ECO:0000256" key="1">
    <source>
        <dbReference type="ARBA" id="ARBA00022723"/>
    </source>
</evidence>
<reference evidence="7" key="1">
    <citation type="journal article" date="2023" name="Nat. Commun.">
        <title>Diploid and tetraploid genomes of Acorus and the evolution of monocots.</title>
        <authorList>
            <person name="Ma L."/>
            <person name="Liu K.W."/>
            <person name="Li Z."/>
            <person name="Hsiao Y.Y."/>
            <person name="Qi Y."/>
            <person name="Fu T."/>
            <person name="Tang G.D."/>
            <person name="Zhang D."/>
            <person name="Sun W.H."/>
            <person name="Liu D.K."/>
            <person name="Li Y."/>
            <person name="Chen G.Z."/>
            <person name="Liu X.D."/>
            <person name="Liao X.Y."/>
            <person name="Jiang Y.T."/>
            <person name="Yu X."/>
            <person name="Hao Y."/>
            <person name="Huang J."/>
            <person name="Zhao X.W."/>
            <person name="Ke S."/>
            <person name="Chen Y.Y."/>
            <person name="Wu W.L."/>
            <person name="Hsu J.L."/>
            <person name="Lin Y.F."/>
            <person name="Huang M.D."/>
            <person name="Li C.Y."/>
            <person name="Huang L."/>
            <person name="Wang Z.W."/>
            <person name="Zhao X."/>
            <person name="Zhong W.Y."/>
            <person name="Peng D.H."/>
            <person name="Ahmad S."/>
            <person name="Lan S."/>
            <person name="Zhang J.S."/>
            <person name="Tsai W.C."/>
            <person name="Van de Peer Y."/>
            <person name="Liu Z.J."/>
        </authorList>
    </citation>
    <scope>NUCLEOTIDE SEQUENCE</scope>
    <source>
        <strain evidence="7">CP</strain>
    </source>
</reference>
<dbReference type="EMBL" id="JAUJYO010000017">
    <property type="protein sequence ID" value="KAK1292925.1"/>
    <property type="molecule type" value="Genomic_DNA"/>
</dbReference>
<keyword evidence="6" id="KW-0408">Iron</keyword>
<evidence type="ECO:0000256" key="3">
    <source>
        <dbReference type="ARBA" id="ARBA00022837"/>
    </source>
</evidence>
<dbReference type="AlphaFoldDB" id="A0AAV9CVS4"/>
<keyword evidence="5" id="KW-0560">Oxidoreductase</keyword>
<sequence length="79" mass="9302">MELQEVRGDRFFTSDFNEETYTKKGLEWVNTTESLRDVITRHYPEITEKWMNSTSAFSVWDSPPNAPNPIPIFLRIPHS</sequence>
<evidence type="ECO:0000256" key="4">
    <source>
        <dbReference type="ARBA" id="ARBA00022964"/>
    </source>
</evidence>
<organism evidence="7 8">
    <name type="scientific">Acorus calamus</name>
    <name type="common">Sweet flag</name>
    <dbReference type="NCBI Taxonomy" id="4465"/>
    <lineage>
        <taxon>Eukaryota</taxon>
        <taxon>Viridiplantae</taxon>
        <taxon>Streptophyta</taxon>
        <taxon>Embryophyta</taxon>
        <taxon>Tracheophyta</taxon>
        <taxon>Spermatophyta</taxon>
        <taxon>Magnoliopsida</taxon>
        <taxon>Liliopsida</taxon>
        <taxon>Acoraceae</taxon>
        <taxon>Acorus</taxon>
    </lineage>
</organism>
<dbReference type="InterPro" id="IPR037120">
    <property type="entry name" value="Haem_peroxidase_sf_animal"/>
</dbReference>
<proteinExistence type="predicted"/>
<gene>
    <name evidence="7" type="primary">DOX1</name>
    <name evidence="7" type="ORF">QJS10_CPB17g00555</name>
</gene>
<dbReference type="PANTHER" id="PTHR11903:SF11">
    <property type="entry name" value="ALPHA-DIOXYGENASE 1"/>
    <property type="match status" value="1"/>
</dbReference>
<keyword evidence="2" id="KW-0611">Plant defense</keyword>
<dbReference type="GO" id="GO:0004601">
    <property type="term" value="F:peroxidase activity"/>
    <property type="evidence" value="ECO:0007669"/>
    <property type="project" value="InterPro"/>
</dbReference>
<dbReference type="SUPFAM" id="SSF48113">
    <property type="entry name" value="Heme-dependent peroxidases"/>
    <property type="match status" value="1"/>
</dbReference>
<keyword evidence="4" id="KW-0223">Dioxygenase</keyword>
<evidence type="ECO:0000256" key="5">
    <source>
        <dbReference type="ARBA" id="ARBA00023002"/>
    </source>
</evidence>
<evidence type="ECO:0000313" key="7">
    <source>
        <dbReference type="EMBL" id="KAK1292925.1"/>
    </source>
</evidence>
<dbReference type="InterPro" id="IPR010255">
    <property type="entry name" value="Haem_peroxidase_sf"/>
</dbReference>
<dbReference type="GO" id="GO:0006952">
    <property type="term" value="P:defense response"/>
    <property type="evidence" value="ECO:0007669"/>
    <property type="project" value="UniProtKB-KW"/>
</dbReference>
<evidence type="ECO:0000313" key="8">
    <source>
        <dbReference type="Proteomes" id="UP001180020"/>
    </source>
</evidence>
<dbReference type="InterPro" id="IPR050783">
    <property type="entry name" value="Oxylipin_biosynth_metab"/>
</dbReference>
<evidence type="ECO:0000256" key="6">
    <source>
        <dbReference type="ARBA" id="ARBA00023004"/>
    </source>
</evidence>
<accession>A0AAV9CVS4</accession>
<dbReference type="GO" id="GO:0046872">
    <property type="term" value="F:metal ion binding"/>
    <property type="evidence" value="ECO:0007669"/>
    <property type="project" value="UniProtKB-KW"/>
</dbReference>
<keyword evidence="3" id="KW-0106">Calcium</keyword>
<dbReference type="GO" id="GO:0006631">
    <property type="term" value="P:fatty acid metabolic process"/>
    <property type="evidence" value="ECO:0007669"/>
    <property type="project" value="UniProtKB-ARBA"/>
</dbReference>
<dbReference type="GO" id="GO:0016702">
    <property type="term" value="F:oxidoreductase activity, acting on single donors with incorporation of molecular oxygen, incorporation of two atoms of oxygen"/>
    <property type="evidence" value="ECO:0007669"/>
    <property type="project" value="TreeGrafter"/>
</dbReference>
<name>A0AAV9CVS4_ACOCL</name>
<dbReference type="Pfam" id="PF03098">
    <property type="entry name" value="An_peroxidase"/>
    <property type="match status" value="1"/>
</dbReference>
<keyword evidence="8" id="KW-1185">Reference proteome</keyword>
<reference evidence="7" key="2">
    <citation type="submission" date="2023-06" db="EMBL/GenBank/DDBJ databases">
        <authorList>
            <person name="Ma L."/>
            <person name="Liu K.-W."/>
            <person name="Li Z."/>
            <person name="Hsiao Y.-Y."/>
            <person name="Qi Y."/>
            <person name="Fu T."/>
            <person name="Tang G."/>
            <person name="Zhang D."/>
            <person name="Sun W.-H."/>
            <person name="Liu D.-K."/>
            <person name="Li Y."/>
            <person name="Chen G.-Z."/>
            <person name="Liu X.-D."/>
            <person name="Liao X.-Y."/>
            <person name="Jiang Y.-T."/>
            <person name="Yu X."/>
            <person name="Hao Y."/>
            <person name="Huang J."/>
            <person name="Zhao X.-W."/>
            <person name="Ke S."/>
            <person name="Chen Y.-Y."/>
            <person name="Wu W.-L."/>
            <person name="Hsu J.-L."/>
            <person name="Lin Y.-F."/>
            <person name="Huang M.-D."/>
            <person name="Li C.-Y."/>
            <person name="Huang L."/>
            <person name="Wang Z.-W."/>
            <person name="Zhao X."/>
            <person name="Zhong W.-Y."/>
            <person name="Peng D.-H."/>
            <person name="Ahmad S."/>
            <person name="Lan S."/>
            <person name="Zhang J.-S."/>
            <person name="Tsai W.-C."/>
            <person name="Van De Peer Y."/>
            <person name="Liu Z.-J."/>
        </authorList>
    </citation>
    <scope>NUCLEOTIDE SEQUENCE</scope>
    <source>
        <strain evidence="7">CP</strain>
        <tissue evidence="7">Leaves</tissue>
    </source>
</reference>
<dbReference type="Proteomes" id="UP001180020">
    <property type="component" value="Unassembled WGS sequence"/>
</dbReference>
<dbReference type="InterPro" id="IPR019791">
    <property type="entry name" value="Haem_peroxidase_animal"/>
</dbReference>
<dbReference type="PANTHER" id="PTHR11903">
    <property type="entry name" value="PROSTAGLANDIN G/H SYNTHASE"/>
    <property type="match status" value="1"/>
</dbReference>
<dbReference type="GO" id="GO:0006979">
    <property type="term" value="P:response to oxidative stress"/>
    <property type="evidence" value="ECO:0007669"/>
    <property type="project" value="InterPro"/>
</dbReference>
<evidence type="ECO:0000256" key="2">
    <source>
        <dbReference type="ARBA" id="ARBA00022821"/>
    </source>
</evidence>
<protein>
    <submittedName>
        <fullName evidence="7">Alpha-dioxygenase 1</fullName>
    </submittedName>
</protein>
<dbReference type="GO" id="GO:0020037">
    <property type="term" value="F:heme binding"/>
    <property type="evidence" value="ECO:0007669"/>
    <property type="project" value="InterPro"/>
</dbReference>
<dbReference type="Gene3D" id="1.10.640.10">
    <property type="entry name" value="Haem peroxidase domain superfamily, animal type"/>
    <property type="match status" value="1"/>
</dbReference>
<comment type="caution">
    <text evidence="7">The sequence shown here is derived from an EMBL/GenBank/DDBJ whole genome shotgun (WGS) entry which is preliminary data.</text>
</comment>